<dbReference type="Pfam" id="PF05380">
    <property type="entry name" value="Peptidase_A17"/>
    <property type="match status" value="1"/>
</dbReference>
<dbReference type="OrthoDB" id="6413980at2759"/>
<accession>A0A8X6TEM3</accession>
<proteinExistence type="predicted"/>
<gene>
    <name evidence="1" type="primary">AVEN_270133_1</name>
    <name evidence="1" type="ORF">NPIL_170431</name>
</gene>
<protein>
    <submittedName>
        <fullName evidence="1">Integrase catalytic domain-containing protein</fullName>
    </submittedName>
</protein>
<name>A0A8X6TEM3_NEPPI</name>
<evidence type="ECO:0000313" key="1">
    <source>
        <dbReference type="EMBL" id="GFT08318.1"/>
    </source>
</evidence>
<reference evidence="1" key="1">
    <citation type="submission" date="2020-08" db="EMBL/GenBank/DDBJ databases">
        <title>Multicomponent nature underlies the extraordinary mechanical properties of spider dragline silk.</title>
        <authorList>
            <person name="Kono N."/>
            <person name="Nakamura H."/>
            <person name="Mori M."/>
            <person name="Yoshida Y."/>
            <person name="Ohtoshi R."/>
            <person name="Malay A.D."/>
            <person name="Moran D.A.P."/>
            <person name="Tomita M."/>
            <person name="Numata K."/>
            <person name="Arakawa K."/>
        </authorList>
    </citation>
    <scope>NUCLEOTIDE SEQUENCE</scope>
</reference>
<dbReference type="Proteomes" id="UP000887013">
    <property type="component" value="Unassembled WGS sequence"/>
</dbReference>
<dbReference type="PANTHER" id="PTHR47331">
    <property type="entry name" value="PHD-TYPE DOMAIN-CONTAINING PROTEIN"/>
    <property type="match status" value="1"/>
</dbReference>
<organism evidence="1 2">
    <name type="scientific">Nephila pilipes</name>
    <name type="common">Giant wood spider</name>
    <name type="synonym">Nephila maculata</name>
    <dbReference type="NCBI Taxonomy" id="299642"/>
    <lineage>
        <taxon>Eukaryota</taxon>
        <taxon>Metazoa</taxon>
        <taxon>Ecdysozoa</taxon>
        <taxon>Arthropoda</taxon>
        <taxon>Chelicerata</taxon>
        <taxon>Arachnida</taxon>
        <taxon>Araneae</taxon>
        <taxon>Araneomorphae</taxon>
        <taxon>Entelegynae</taxon>
        <taxon>Araneoidea</taxon>
        <taxon>Nephilidae</taxon>
        <taxon>Nephila</taxon>
    </lineage>
</organism>
<sequence length="440" mass="49594">MAVVVALHRKRGNLKGQLTKLLSAITDEETMDIPQLEAMLEILKKVQEKFEILKEDYYKSASDEEYLTIEASLLEIDQEIQHLETFPLDKNSEVTVKTLGILWGSSTDTFSYKVTVNTTNSSFTKRDVLSDIAFIYDPLGLLGPFITKAKIFMQQLWLLKIDWHEKLPPDSSEQWKTLIASSPDLELIKITRFLLHNIAASIVLSGFSDASSKAFGVVIYLQSVSTSTDFCALVNKVIRALKPNIDVSSKSNPANLLSRGSEAKALVASELWWKGPDCSRINLSDSETLQSPSSSTDKLYSDELKTPYKVTLKSNNDSNFLDTLIDITNNFHKLIRILGFIFRFRSNCKSLIKSTGPLTQEKYQKEETHLIKSLQVRYFQAEISALEKGSPVSPTSKLKFLNPFIDSSEGLIRVSGRISHSKVNFNQYIPIIDNYKLQNS</sequence>
<keyword evidence="2" id="KW-1185">Reference proteome</keyword>
<dbReference type="AlphaFoldDB" id="A0A8X6TEM3"/>
<evidence type="ECO:0000313" key="2">
    <source>
        <dbReference type="Proteomes" id="UP000887013"/>
    </source>
</evidence>
<dbReference type="InterPro" id="IPR008042">
    <property type="entry name" value="Retrotrans_Pao"/>
</dbReference>
<dbReference type="EMBL" id="BMAW01008390">
    <property type="protein sequence ID" value="GFT08318.1"/>
    <property type="molecule type" value="Genomic_DNA"/>
</dbReference>
<comment type="caution">
    <text evidence="1">The sequence shown here is derived from an EMBL/GenBank/DDBJ whole genome shotgun (WGS) entry which is preliminary data.</text>
</comment>